<name>A0A8X6H9Y6_TRICU</name>
<protein>
    <submittedName>
        <fullName evidence="1">Uncharacterized protein</fullName>
    </submittedName>
</protein>
<organism evidence="1 2">
    <name type="scientific">Trichonephila clavata</name>
    <name type="common">Joro spider</name>
    <name type="synonym">Nephila clavata</name>
    <dbReference type="NCBI Taxonomy" id="2740835"/>
    <lineage>
        <taxon>Eukaryota</taxon>
        <taxon>Metazoa</taxon>
        <taxon>Ecdysozoa</taxon>
        <taxon>Arthropoda</taxon>
        <taxon>Chelicerata</taxon>
        <taxon>Arachnida</taxon>
        <taxon>Araneae</taxon>
        <taxon>Araneomorphae</taxon>
        <taxon>Entelegynae</taxon>
        <taxon>Araneoidea</taxon>
        <taxon>Nephilidae</taxon>
        <taxon>Trichonephila</taxon>
    </lineage>
</organism>
<proteinExistence type="predicted"/>
<accession>A0A8X6H9Y6</accession>
<evidence type="ECO:0000313" key="1">
    <source>
        <dbReference type="EMBL" id="GFR19697.1"/>
    </source>
</evidence>
<feature type="non-terminal residue" evidence="1">
    <location>
        <position position="1"/>
    </location>
</feature>
<dbReference type="AlphaFoldDB" id="A0A8X6H9Y6"/>
<keyword evidence="2" id="KW-1185">Reference proteome</keyword>
<comment type="caution">
    <text evidence="1">The sequence shown here is derived from an EMBL/GenBank/DDBJ whole genome shotgun (WGS) entry which is preliminary data.</text>
</comment>
<dbReference type="Proteomes" id="UP000887116">
    <property type="component" value="Unassembled WGS sequence"/>
</dbReference>
<gene>
    <name evidence="1" type="ORF">TNCT_347651</name>
</gene>
<evidence type="ECO:0000313" key="2">
    <source>
        <dbReference type="Proteomes" id="UP000887116"/>
    </source>
</evidence>
<dbReference type="EMBL" id="BMAO01017973">
    <property type="protein sequence ID" value="GFR19697.1"/>
    <property type="molecule type" value="Genomic_DNA"/>
</dbReference>
<sequence>VITRRVAAFFIIVRGGKTARACSGRRHLDHKIILLKSLISRTGEK</sequence>
<reference evidence="1" key="1">
    <citation type="submission" date="2020-07" db="EMBL/GenBank/DDBJ databases">
        <title>Multicomponent nature underlies the extraordinary mechanical properties of spider dragline silk.</title>
        <authorList>
            <person name="Kono N."/>
            <person name="Nakamura H."/>
            <person name="Mori M."/>
            <person name="Yoshida Y."/>
            <person name="Ohtoshi R."/>
            <person name="Malay A.D."/>
            <person name="Moran D.A.P."/>
            <person name="Tomita M."/>
            <person name="Numata K."/>
            <person name="Arakawa K."/>
        </authorList>
    </citation>
    <scope>NUCLEOTIDE SEQUENCE</scope>
</reference>